<dbReference type="InterPro" id="IPR024478">
    <property type="entry name" value="HlyB_4HB_MCP"/>
</dbReference>
<dbReference type="GO" id="GO:0007165">
    <property type="term" value="P:signal transduction"/>
    <property type="evidence" value="ECO:0007669"/>
    <property type="project" value="UniProtKB-KW"/>
</dbReference>
<dbReference type="CDD" id="cd06225">
    <property type="entry name" value="HAMP"/>
    <property type="match status" value="1"/>
</dbReference>
<dbReference type="CDD" id="cd11386">
    <property type="entry name" value="MCP_signal"/>
    <property type="match status" value="1"/>
</dbReference>
<dbReference type="RefSeq" id="WP_005596188.1">
    <property type="nucleotide sequence ID" value="NZ_AFWE01000150.1"/>
</dbReference>
<dbReference type="GO" id="GO:0006935">
    <property type="term" value="P:chemotaxis"/>
    <property type="evidence" value="ECO:0007669"/>
    <property type="project" value="InterPro"/>
</dbReference>
<dbReference type="Pfam" id="PF12729">
    <property type="entry name" value="4HB_MCP_1"/>
    <property type="match status" value="1"/>
</dbReference>
<sequence length="543" mass="59414">MKFKDISIRNKIILIFVAIIISVASLVTFIVKQVDSVRDALVVFTDTTVPSVLLVKDMQITLEEIRRDQYALVANPNHELVPIWQQNMHDYEKRVVASLDNYREGLWDARDRAAFANLEQYWQVYREQLSLFRQAFMQGDIYQANHLTVQGYNEYQDAFKAMAGLEKLNQIYMSEDTLTADERVKHTSIVSFIGMAAVIIFLIGIGVLLVKQIRAPLQSIMALTSHIINGDLTYKIDRQKLGSDEFGQLADTCQTMQQELQQLVEKIASAAVQLASSIDEVSAVSEQTSQGMLQQQSQLAMVATAMNQLQATVNEVASNTEEASCAANNASTTTRQGAGGVSEAMSQIVVAQQVIEDAGMLVAQLEKDSNDINMVVDVIKNIAEQTNLLALNAAIEAARAGEQGRGFAVVADEVRTLAGRTQSSTEEIVRIIEKLQQRAKKAVDATTQSCETIGTCNAQASTVGGILDGIGNSIDNIANMNIQIASACSEQSSVSEELQRNVDHIHCSSIEVATGSAQTAQACIELSQLAANMRNIILQFKVV</sequence>
<evidence type="ECO:0000256" key="5">
    <source>
        <dbReference type="SAM" id="Phobius"/>
    </source>
</evidence>
<dbReference type="PANTHER" id="PTHR32089">
    <property type="entry name" value="METHYL-ACCEPTING CHEMOTAXIS PROTEIN MCPB"/>
    <property type="match status" value="1"/>
</dbReference>
<evidence type="ECO:0000259" key="6">
    <source>
        <dbReference type="PROSITE" id="PS50111"/>
    </source>
</evidence>
<protein>
    <submittedName>
        <fullName evidence="8">Methyl-accepting chemotaxis protein</fullName>
    </submittedName>
</protein>
<evidence type="ECO:0000256" key="2">
    <source>
        <dbReference type="ARBA" id="ARBA00023224"/>
    </source>
</evidence>
<feature type="transmembrane region" description="Helical" evidence="5">
    <location>
        <begin position="12"/>
        <end position="31"/>
    </location>
</feature>
<comment type="caution">
    <text evidence="8">The sequence shown here is derived from an EMBL/GenBank/DDBJ whole genome shotgun (WGS) entry which is preliminary data.</text>
</comment>
<evidence type="ECO:0000259" key="7">
    <source>
        <dbReference type="PROSITE" id="PS50885"/>
    </source>
</evidence>
<keyword evidence="2 4" id="KW-0807">Transducer</keyword>
<dbReference type="PRINTS" id="PR00260">
    <property type="entry name" value="CHEMTRNSDUCR"/>
</dbReference>
<dbReference type="SMART" id="SM00283">
    <property type="entry name" value="MA"/>
    <property type="match status" value="1"/>
</dbReference>
<evidence type="ECO:0000313" key="8">
    <source>
        <dbReference type="EMBL" id="EGU35020.1"/>
    </source>
</evidence>
<keyword evidence="5" id="KW-0472">Membrane</keyword>
<gene>
    <name evidence="8" type="ORF">VIS19158_01744</name>
</gene>
<dbReference type="Gene3D" id="1.10.287.950">
    <property type="entry name" value="Methyl-accepting chemotaxis protein"/>
    <property type="match status" value="1"/>
</dbReference>
<keyword evidence="5" id="KW-0812">Transmembrane</keyword>
<reference evidence="8 9" key="1">
    <citation type="journal article" date="2012" name="Int. J. Syst. Evol. Microbiol.">
        <title>Vibrio caribbeanicus sp. nov., isolated from the marine sponge Scleritoderma cyanea.</title>
        <authorList>
            <person name="Hoffmann M."/>
            <person name="Monday S.R."/>
            <person name="Allard M.W."/>
            <person name="Strain E.A."/>
            <person name="Whittaker P."/>
            <person name="Naum M."/>
            <person name="McCarthy P.J."/>
            <person name="Lopez J.V."/>
            <person name="Fischer M."/>
            <person name="Brown E.W."/>
        </authorList>
    </citation>
    <scope>NUCLEOTIDE SEQUENCE [LARGE SCALE GENOMIC DNA]</scope>
    <source>
        <strain evidence="8 9">LMG 19158</strain>
    </source>
</reference>
<dbReference type="InterPro" id="IPR004089">
    <property type="entry name" value="MCPsignal_dom"/>
</dbReference>
<evidence type="ECO:0000256" key="1">
    <source>
        <dbReference type="ARBA" id="ARBA00004370"/>
    </source>
</evidence>
<evidence type="ECO:0000256" key="4">
    <source>
        <dbReference type="PROSITE-ProRule" id="PRU00284"/>
    </source>
</evidence>
<proteinExistence type="inferred from homology"/>
<dbReference type="GO" id="GO:0004888">
    <property type="term" value="F:transmembrane signaling receptor activity"/>
    <property type="evidence" value="ECO:0007669"/>
    <property type="project" value="InterPro"/>
</dbReference>
<keyword evidence="5" id="KW-1133">Transmembrane helix</keyword>
<dbReference type="PROSITE" id="PS50885">
    <property type="entry name" value="HAMP"/>
    <property type="match status" value="1"/>
</dbReference>
<comment type="similarity">
    <text evidence="3">Belongs to the methyl-accepting chemotaxis (MCP) protein family.</text>
</comment>
<name>F9RPX3_9VIBR</name>
<feature type="transmembrane region" description="Helical" evidence="5">
    <location>
        <begin position="189"/>
        <end position="210"/>
    </location>
</feature>
<dbReference type="FunFam" id="1.10.287.950:FF:000001">
    <property type="entry name" value="Methyl-accepting chemotaxis sensory transducer"/>
    <property type="match status" value="1"/>
</dbReference>
<dbReference type="AlphaFoldDB" id="F9RPX3"/>
<dbReference type="PROSITE" id="PS50111">
    <property type="entry name" value="CHEMOTAXIS_TRANSDUC_2"/>
    <property type="match status" value="1"/>
</dbReference>
<feature type="domain" description="HAMP" evidence="7">
    <location>
        <begin position="211"/>
        <end position="265"/>
    </location>
</feature>
<dbReference type="GO" id="GO:0016020">
    <property type="term" value="C:membrane"/>
    <property type="evidence" value="ECO:0007669"/>
    <property type="project" value="UniProtKB-SubCell"/>
</dbReference>
<accession>F9RPX3</accession>
<dbReference type="eggNOG" id="COG0840">
    <property type="taxonomic scope" value="Bacteria"/>
</dbReference>
<dbReference type="InterPro" id="IPR003660">
    <property type="entry name" value="HAMP_dom"/>
</dbReference>
<dbReference type="InterPro" id="IPR004090">
    <property type="entry name" value="Chemotax_Me-accpt_rcpt"/>
</dbReference>
<dbReference type="SUPFAM" id="SSF58104">
    <property type="entry name" value="Methyl-accepting chemotaxis protein (MCP) signaling domain"/>
    <property type="match status" value="1"/>
</dbReference>
<dbReference type="PANTHER" id="PTHR32089:SF120">
    <property type="entry name" value="METHYL-ACCEPTING CHEMOTAXIS PROTEIN TLPQ"/>
    <property type="match status" value="1"/>
</dbReference>
<feature type="domain" description="Methyl-accepting transducer" evidence="6">
    <location>
        <begin position="270"/>
        <end position="506"/>
    </location>
</feature>
<dbReference type="Proteomes" id="UP000004349">
    <property type="component" value="Unassembled WGS sequence"/>
</dbReference>
<dbReference type="Pfam" id="PF00015">
    <property type="entry name" value="MCPsignal"/>
    <property type="match status" value="1"/>
</dbReference>
<dbReference type="SMART" id="SM00304">
    <property type="entry name" value="HAMP"/>
    <property type="match status" value="1"/>
</dbReference>
<organism evidence="8 9">
    <name type="scientific">Vibrio scophthalmi LMG 19158</name>
    <dbReference type="NCBI Taxonomy" id="870967"/>
    <lineage>
        <taxon>Bacteria</taxon>
        <taxon>Pseudomonadati</taxon>
        <taxon>Pseudomonadota</taxon>
        <taxon>Gammaproteobacteria</taxon>
        <taxon>Vibrionales</taxon>
        <taxon>Vibrionaceae</taxon>
        <taxon>Vibrio</taxon>
    </lineage>
</organism>
<evidence type="ECO:0000313" key="9">
    <source>
        <dbReference type="Proteomes" id="UP000004349"/>
    </source>
</evidence>
<comment type="subcellular location">
    <subcellularLocation>
        <location evidence="1">Membrane</location>
    </subcellularLocation>
</comment>
<dbReference type="EMBL" id="AFWE01000150">
    <property type="protein sequence ID" value="EGU35020.1"/>
    <property type="molecule type" value="Genomic_DNA"/>
</dbReference>
<evidence type="ECO:0000256" key="3">
    <source>
        <dbReference type="ARBA" id="ARBA00029447"/>
    </source>
</evidence>